<dbReference type="OrthoDB" id="9771544at2"/>
<accession>A0A1M7RR28</accession>
<dbReference type="InterPro" id="IPR000515">
    <property type="entry name" value="MetI-like"/>
</dbReference>
<feature type="transmembrane region" description="Helical" evidence="7">
    <location>
        <begin position="83"/>
        <end position="107"/>
    </location>
</feature>
<feature type="transmembrane region" description="Helical" evidence="7">
    <location>
        <begin position="119"/>
        <end position="140"/>
    </location>
</feature>
<keyword evidence="10" id="KW-1185">Reference proteome</keyword>
<dbReference type="InterPro" id="IPR035906">
    <property type="entry name" value="MetI-like_sf"/>
</dbReference>
<protein>
    <submittedName>
        <fullName evidence="9">ABC-type glycerol-3-phosphate transport system, permease component</fullName>
    </submittedName>
</protein>
<evidence type="ECO:0000256" key="7">
    <source>
        <dbReference type="RuleBase" id="RU363032"/>
    </source>
</evidence>
<reference evidence="10" key="1">
    <citation type="submission" date="2016-12" db="EMBL/GenBank/DDBJ databases">
        <authorList>
            <person name="Varghese N."/>
            <person name="Submissions S."/>
        </authorList>
    </citation>
    <scope>NUCLEOTIDE SEQUENCE [LARGE SCALE GENOMIC DNA]</scope>
    <source>
        <strain evidence="10">DSM 13020</strain>
    </source>
</reference>
<dbReference type="AlphaFoldDB" id="A0A1M7RR28"/>
<dbReference type="RefSeq" id="WP_072757073.1">
    <property type="nucleotide sequence ID" value="NZ_FRDJ01000001.1"/>
</dbReference>
<feature type="transmembrane region" description="Helical" evidence="7">
    <location>
        <begin position="251"/>
        <end position="274"/>
    </location>
</feature>
<sequence>MAFKGTKINPERFDKSQIKFYVFLIPLAIFMAIPLVFIFSNAFKPYSELFAFPPRIFVRNPTLQNFRLLFSSMTQSGIPVSRYLFNSFLISIAVVFLSILISTMAGYILSKKNFRLKKLLFEINTLALMFVPIAVSIPRYVIIARLGLIDNFLAHILPNLAMPVGLFLVKQFIDQIPDSLIEAAKIDGASDWYIYLKVILPLTRPAVATVAILSFQTAWNSTEASLIYINNESLKNFAYYMSTLSGSAGTVAGAGIAAAAASIMFLPNLIIFIFTQSKVMNTMAHSGIK</sequence>
<organism evidence="9 10">
    <name type="scientific">Fervidobacterium gondwanense DSM 13020</name>
    <dbReference type="NCBI Taxonomy" id="1121883"/>
    <lineage>
        <taxon>Bacteria</taxon>
        <taxon>Thermotogati</taxon>
        <taxon>Thermotogota</taxon>
        <taxon>Thermotogae</taxon>
        <taxon>Thermotogales</taxon>
        <taxon>Fervidobacteriaceae</taxon>
        <taxon>Fervidobacterium</taxon>
    </lineage>
</organism>
<evidence type="ECO:0000256" key="5">
    <source>
        <dbReference type="ARBA" id="ARBA00022989"/>
    </source>
</evidence>
<keyword evidence="5 7" id="KW-1133">Transmembrane helix</keyword>
<evidence type="ECO:0000313" key="10">
    <source>
        <dbReference type="Proteomes" id="UP000184207"/>
    </source>
</evidence>
<proteinExistence type="inferred from homology"/>
<dbReference type="PANTHER" id="PTHR43744:SF1">
    <property type="entry name" value="BINDING-PROTEIN-DEPENDENT TRANSPORT SYSTEMS INNER MEMBRANE COMPONENT"/>
    <property type="match status" value="1"/>
</dbReference>
<feature type="transmembrane region" description="Helical" evidence="7">
    <location>
        <begin position="20"/>
        <end position="43"/>
    </location>
</feature>
<dbReference type="Gene3D" id="1.10.3720.10">
    <property type="entry name" value="MetI-like"/>
    <property type="match status" value="1"/>
</dbReference>
<keyword evidence="2 7" id="KW-0813">Transport</keyword>
<feature type="domain" description="ABC transmembrane type-1" evidence="8">
    <location>
        <begin position="84"/>
        <end position="275"/>
    </location>
</feature>
<dbReference type="GO" id="GO:0055085">
    <property type="term" value="P:transmembrane transport"/>
    <property type="evidence" value="ECO:0007669"/>
    <property type="project" value="InterPro"/>
</dbReference>
<dbReference type="Pfam" id="PF00528">
    <property type="entry name" value="BPD_transp_1"/>
    <property type="match status" value="1"/>
</dbReference>
<evidence type="ECO:0000256" key="6">
    <source>
        <dbReference type="ARBA" id="ARBA00023136"/>
    </source>
</evidence>
<keyword evidence="6 7" id="KW-0472">Membrane</keyword>
<keyword evidence="4 7" id="KW-0812">Transmembrane</keyword>
<evidence type="ECO:0000259" key="8">
    <source>
        <dbReference type="PROSITE" id="PS50928"/>
    </source>
</evidence>
<gene>
    <name evidence="9" type="ORF">SAMN02745226_00009</name>
</gene>
<evidence type="ECO:0000256" key="2">
    <source>
        <dbReference type="ARBA" id="ARBA00022448"/>
    </source>
</evidence>
<comment type="subcellular location">
    <subcellularLocation>
        <location evidence="1 7">Cell membrane</location>
        <topology evidence="1 7">Multi-pass membrane protein</topology>
    </subcellularLocation>
</comment>
<evidence type="ECO:0000313" key="9">
    <source>
        <dbReference type="EMBL" id="SHN48542.1"/>
    </source>
</evidence>
<evidence type="ECO:0000256" key="1">
    <source>
        <dbReference type="ARBA" id="ARBA00004651"/>
    </source>
</evidence>
<evidence type="ECO:0000256" key="3">
    <source>
        <dbReference type="ARBA" id="ARBA00022475"/>
    </source>
</evidence>
<dbReference type="PANTHER" id="PTHR43744">
    <property type="entry name" value="ABC TRANSPORTER PERMEASE PROTEIN MG189-RELATED-RELATED"/>
    <property type="match status" value="1"/>
</dbReference>
<dbReference type="CDD" id="cd06261">
    <property type="entry name" value="TM_PBP2"/>
    <property type="match status" value="1"/>
</dbReference>
<dbReference type="SUPFAM" id="SSF161098">
    <property type="entry name" value="MetI-like"/>
    <property type="match status" value="1"/>
</dbReference>
<evidence type="ECO:0000256" key="4">
    <source>
        <dbReference type="ARBA" id="ARBA00022692"/>
    </source>
</evidence>
<name>A0A1M7RR28_FERGO</name>
<dbReference type="Proteomes" id="UP000184207">
    <property type="component" value="Unassembled WGS sequence"/>
</dbReference>
<dbReference type="PROSITE" id="PS50928">
    <property type="entry name" value="ABC_TM1"/>
    <property type="match status" value="1"/>
</dbReference>
<dbReference type="STRING" id="1121883.SAMN02745226_00009"/>
<comment type="similarity">
    <text evidence="7">Belongs to the binding-protein-dependent transport system permease family.</text>
</comment>
<dbReference type="GO" id="GO:0005886">
    <property type="term" value="C:plasma membrane"/>
    <property type="evidence" value="ECO:0007669"/>
    <property type="project" value="UniProtKB-SubCell"/>
</dbReference>
<keyword evidence="3" id="KW-1003">Cell membrane</keyword>
<dbReference type="EMBL" id="FRDJ01000001">
    <property type="protein sequence ID" value="SHN48542.1"/>
    <property type="molecule type" value="Genomic_DNA"/>
</dbReference>